<dbReference type="PANTHER" id="PTHR21499">
    <property type="entry name" value="ASPARTATE KINASE"/>
    <property type="match status" value="1"/>
</dbReference>
<dbReference type="InterPro" id="IPR045865">
    <property type="entry name" value="ACT-like_dom_sf"/>
</dbReference>
<keyword evidence="14" id="KW-1185">Reference proteome</keyword>
<protein>
    <recommendedName>
        <fullName evidence="9">Aspartokinase</fullName>
        <ecNumber evidence="9">2.7.2.4</ecNumber>
    </recommendedName>
</protein>
<dbReference type="EC" id="2.7.2.4" evidence="9"/>
<dbReference type="OrthoDB" id="9799110at2"/>
<dbReference type="Pfam" id="PF22468">
    <property type="entry name" value="ACT_9"/>
    <property type="match status" value="2"/>
</dbReference>
<name>A0A1J4QFW5_9GAMM</name>
<evidence type="ECO:0000256" key="3">
    <source>
        <dbReference type="ARBA" id="ARBA00022679"/>
    </source>
</evidence>
<dbReference type="SUPFAM" id="SSF55021">
    <property type="entry name" value="ACT-like"/>
    <property type="match status" value="2"/>
</dbReference>
<dbReference type="GO" id="GO:0005524">
    <property type="term" value="F:ATP binding"/>
    <property type="evidence" value="ECO:0007669"/>
    <property type="project" value="UniProtKB-KW"/>
</dbReference>
<dbReference type="Proteomes" id="UP000243073">
    <property type="component" value="Unassembled WGS sequence"/>
</dbReference>
<dbReference type="PANTHER" id="PTHR21499:SF59">
    <property type="entry name" value="ASPARTOKINASE"/>
    <property type="match status" value="1"/>
</dbReference>
<dbReference type="UniPathway" id="UPA00051">
    <property type="reaction ID" value="UER00462"/>
</dbReference>
<evidence type="ECO:0000256" key="4">
    <source>
        <dbReference type="ARBA" id="ARBA00022741"/>
    </source>
</evidence>
<evidence type="ECO:0000313" key="14">
    <source>
        <dbReference type="Proteomes" id="UP000243073"/>
    </source>
</evidence>
<evidence type="ECO:0000256" key="8">
    <source>
        <dbReference type="PIRSR" id="PIRSR000726-1"/>
    </source>
</evidence>
<dbReference type="InterPro" id="IPR036393">
    <property type="entry name" value="AceGlu_kinase-like_sf"/>
</dbReference>
<evidence type="ECO:0000259" key="11">
    <source>
        <dbReference type="Pfam" id="PF00696"/>
    </source>
</evidence>
<dbReference type="InterPro" id="IPR001048">
    <property type="entry name" value="Asp/Glu/Uridylate_kinase"/>
</dbReference>
<dbReference type="GO" id="GO:0009089">
    <property type="term" value="P:lysine biosynthetic process via diaminopimelate"/>
    <property type="evidence" value="ECO:0007669"/>
    <property type="project" value="UniProtKB-UniPathway"/>
</dbReference>
<keyword evidence="6 8" id="KW-0067">ATP-binding</keyword>
<feature type="binding site" evidence="8">
    <location>
        <begin position="8"/>
        <end position="11"/>
    </location>
    <ligand>
        <name>ATP</name>
        <dbReference type="ChEBI" id="CHEBI:30616"/>
    </ligand>
</feature>
<dbReference type="NCBIfam" id="TIGR00656">
    <property type="entry name" value="asp_kin_monofn"/>
    <property type="match status" value="1"/>
</dbReference>
<keyword evidence="5 9" id="KW-0418">Kinase</keyword>
<feature type="binding site" evidence="8">
    <location>
        <position position="45"/>
    </location>
    <ligand>
        <name>substrate</name>
    </ligand>
</feature>
<dbReference type="AlphaFoldDB" id="A0A1J4QFW5"/>
<gene>
    <name evidence="13" type="ORF">BFR47_10780</name>
</gene>
<feature type="binding site" evidence="8">
    <location>
        <begin position="222"/>
        <end position="223"/>
    </location>
    <ligand>
        <name>ATP</name>
        <dbReference type="ChEBI" id="CHEBI:30616"/>
    </ligand>
</feature>
<dbReference type="GO" id="GO:0009088">
    <property type="term" value="P:threonine biosynthetic process"/>
    <property type="evidence" value="ECO:0007669"/>
    <property type="project" value="UniProtKB-UniPathway"/>
</dbReference>
<feature type="binding site" evidence="8">
    <location>
        <position position="228"/>
    </location>
    <ligand>
        <name>ATP</name>
        <dbReference type="ChEBI" id="CHEBI:30616"/>
    </ligand>
</feature>
<dbReference type="Pfam" id="PF00696">
    <property type="entry name" value="AA_kinase"/>
    <property type="match status" value="1"/>
</dbReference>
<dbReference type="SUPFAM" id="SSF53633">
    <property type="entry name" value="Carbamate kinase-like"/>
    <property type="match status" value="1"/>
</dbReference>
<evidence type="ECO:0000313" key="13">
    <source>
        <dbReference type="EMBL" id="OIN13141.1"/>
    </source>
</evidence>
<dbReference type="GO" id="GO:0009090">
    <property type="term" value="P:homoserine biosynthetic process"/>
    <property type="evidence" value="ECO:0007669"/>
    <property type="project" value="TreeGrafter"/>
</dbReference>
<evidence type="ECO:0000256" key="6">
    <source>
        <dbReference type="ARBA" id="ARBA00022840"/>
    </source>
</evidence>
<dbReference type="InterPro" id="IPR042199">
    <property type="entry name" value="AsparK_Bifunc_asparK/hSer_DH"/>
</dbReference>
<feature type="binding site" evidence="8">
    <location>
        <position position="120"/>
    </location>
    <ligand>
        <name>substrate</name>
    </ligand>
</feature>
<evidence type="ECO:0000259" key="12">
    <source>
        <dbReference type="Pfam" id="PF22468"/>
    </source>
</evidence>
<feature type="domain" description="Aspartate/glutamate/uridylate kinase" evidence="11">
    <location>
        <begin position="4"/>
        <end position="278"/>
    </location>
</feature>
<dbReference type="PROSITE" id="PS00324">
    <property type="entry name" value="ASPARTOKINASE"/>
    <property type="match status" value="1"/>
</dbReference>
<evidence type="ECO:0000256" key="1">
    <source>
        <dbReference type="ARBA" id="ARBA00004766"/>
    </source>
</evidence>
<keyword evidence="3 9" id="KW-0808">Transferase</keyword>
<evidence type="ECO:0000256" key="9">
    <source>
        <dbReference type="RuleBase" id="RU003448"/>
    </source>
</evidence>
<dbReference type="Gene3D" id="3.30.70.260">
    <property type="match status" value="2"/>
</dbReference>
<comment type="pathway">
    <text evidence="1 10">Amino-acid biosynthesis; L-lysine biosynthesis via DAP pathway; (S)-tetrahydrodipicolinate from L-aspartate: step 1/4.</text>
</comment>
<evidence type="ECO:0000256" key="10">
    <source>
        <dbReference type="RuleBase" id="RU004249"/>
    </source>
</evidence>
<comment type="catalytic activity">
    <reaction evidence="7 9">
        <text>L-aspartate + ATP = 4-phospho-L-aspartate + ADP</text>
        <dbReference type="Rhea" id="RHEA:23776"/>
        <dbReference type="ChEBI" id="CHEBI:29991"/>
        <dbReference type="ChEBI" id="CHEBI:30616"/>
        <dbReference type="ChEBI" id="CHEBI:57535"/>
        <dbReference type="ChEBI" id="CHEBI:456216"/>
        <dbReference type="EC" id="2.7.2.4"/>
    </reaction>
</comment>
<dbReference type="GO" id="GO:0004072">
    <property type="term" value="F:aspartate kinase activity"/>
    <property type="evidence" value="ECO:0007669"/>
    <property type="project" value="UniProtKB-EC"/>
</dbReference>
<dbReference type="UniPathway" id="UPA00050">
    <property type="reaction ID" value="UER00461"/>
</dbReference>
<feature type="domain" description="Aspartokinase ACT" evidence="12">
    <location>
        <begin position="384"/>
        <end position="442"/>
    </location>
</feature>
<comment type="pathway">
    <text evidence="10">Amino-acid biosynthesis; L-threonine biosynthesis; L-threonine from L-aspartate: step 1/5.</text>
</comment>
<comment type="caution">
    <text evidence="13">The sequence shown here is derived from an EMBL/GenBank/DDBJ whole genome shotgun (WGS) entry which is preliminary data.</text>
</comment>
<dbReference type="NCBIfam" id="TIGR00657">
    <property type="entry name" value="asp_kinases"/>
    <property type="match status" value="1"/>
</dbReference>
<dbReference type="GO" id="GO:0005829">
    <property type="term" value="C:cytosol"/>
    <property type="evidence" value="ECO:0007669"/>
    <property type="project" value="TreeGrafter"/>
</dbReference>
<dbReference type="PIRSF" id="PIRSF000726">
    <property type="entry name" value="Asp_kin"/>
    <property type="match status" value="1"/>
</dbReference>
<dbReference type="InterPro" id="IPR001341">
    <property type="entry name" value="Asp_kinase"/>
</dbReference>
<dbReference type="RefSeq" id="WP_071471719.1">
    <property type="nucleotide sequence ID" value="NZ_MDKE01000007.1"/>
</dbReference>
<comment type="pathway">
    <text evidence="10">Amino-acid biosynthesis; L-methionine biosynthesis via de novo pathway; L-homoserine from L-aspartate: step 1/3.</text>
</comment>
<feature type="binding site" evidence="8">
    <location>
        <begin position="258"/>
        <end position="259"/>
    </location>
    <ligand>
        <name>ATP</name>
        <dbReference type="ChEBI" id="CHEBI:30616"/>
    </ligand>
</feature>
<dbReference type="Gene3D" id="1.20.120.1320">
    <property type="entry name" value="Aspartokinase, catalytic domain"/>
    <property type="match status" value="1"/>
</dbReference>
<keyword evidence="10" id="KW-0028">Amino-acid biosynthesis</keyword>
<dbReference type="InterPro" id="IPR018042">
    <property type="entry name" value="Aspartate_kinase_CS"/>
</dbReference>
<evidence type="ECO:0000256" key="2">
    <source>
        <dbReference type="ARBA" id="ARBA00010122"/>
    </source>
</evidence>
<dbReference type="UniPathway" id="UPA00034">
    <property type="reaction ID" value="UER00015"/>
</dbReference>
<dbReference type="EMBL" id="MDKE01000007">
    <property type="protein sequence ID" value="OIN13141.1"/>
    <property type="molecule type" value="Genomic_DNA"/>
</dbReference>
<dbReference type="InterPro" id="IPR005260">
    <property type="entry name" value="Asp_kin_monofn"/>
</dbReference>
<evidence type="ECO:0000256" key="5">
    <source>
        <dbReference type="ARBA" id="ARBA00022777"/>
    </source>
</evidence>
<comment type="similarity">
    <text evidence="2 9">Belongs to the aspartokinase family.</text>
</comment>
<feature type="domain" description="Aspartokinase ACT" evidence="12">
    <location>
        <begin position="316"/>
        <end position="355"/>
    </location>
</feature>
<evidence type="ECO:0000256" key="7">
    <source>
        <dbReference type="ARBA" id="ARBA00047872"/>
    </source>
</evidence>
<dbReference type="InterPro" id="IPR054352">
    <property type="entry name" value="ACT_Aspartokinase"/>
</dbReference>
<dbReference type="NCBIfam" id="NF006570">
    <property type="entry name" value="PRK09084.1"/>
    <property type="match status" value="1"/>
</dbReference>
<dbReference type="STRING" id="1414654.BFR47_10780"/>
<proteinExistence type="inferred from homology"/>
<dbReference type="Gene3D" id="3.40.1160.10">
    <property type="entry name" value="Acetylglutamate kinase-like"/>
    <property type="match status" value="1"/>
</dbReference>
<organism evidence="13 14">
    <name type="scientific">Oceanisphaera psychrotolerans</name>
    <dbReference type="NCBI Taxonomy" id="1414654"/>
    <lineage>
        <taxon>Bacteria</taxon>
        <taxon>Pseudomonadati</taxon>
        <taxon>Pseudomonadota</taxon>
        <taxon>Gammaproteobacteria</taxon>
        <taxon>Aeromonadales</taxon>
        <taxon>Aeromonadaceae</taxon>
        <taxon>Oceanisphaera</taxon>
    </lineage>
</organism>
<keyword evidence="4 8" id="KW-0547">Nucleotide-binding</keyword>
<reference evidence="13 14" key="1">
    <citation type="submission" date="2016-07" db="EMBL/GenBank/DDBJ databases">
        <title>Draft Genome Sequence of Oceanisphaera psychrotolerans, isolated from coastal sediment samples.</title>
        <authorList>
            <person name="Zhuo S."/>
            <person name="Ruan Z."/>
        </authorList>
    </citation>
    <scope>NUCLEOTIDE SEQUENCE [LARGE SCALE GENOMIC DNA]</scope>
    <source>
        <strain evidence="13 14">LAM-WHM-ZC</strain>
    </source>
</reference>
<sequence>MSQLTVAKFGGTSVADADAMSRCAAILEQNPDTRLAVLSASSGVTNLLVALASGEQQPEARATLLQQLTDIQQGILDSLNKPEMLTRHIEDILLHIKELSDSAAISPTKALHDEIVSQGELMSTRLFVELLRHRGTPAVWFDVRKVMRTDDRFSRATPDLATLHAEVTKELKPLCNNQLVVTQGFIGAAQDGRTTTLGRGGSDFSAALLGEALEAGAVEIWTDVPGIYTTDPRLVSDARAIPEISFSEASEMATFGAKVLHPATLQPAVRRQIPVFVGSSKAPEAGGTWIRNSTPSQPLFRALALRRNQVLLTLTSQSMFQAHGFLAEVFGILAKHKISVDLITTSEISVSLTLDAGAELLTDEVQAELGRHCHLKVEHGLALVALIGNRMSEVNGTGTRVFQALENVNIRMICYGASPHNLCFLVEESCANQVITDLHRELLPA</sequence>
<accession>A0A1J4QFW5</accession>
<feature type="binding site" evidence="8">
    <location>
        <position position="233"/>
    </location>
    <ligand>
        <name>ATP</name>
        <dbReference type="ChEBI" id="CHEBI:30616"/>
    </ligand>
</feature>